<dbReference type="PANTHER" id="PTHR11142">
    <property type="entry name" value="PSEUDOURIDYLATE SYNTHASE"/>
    <property type="match status" value="1"/>
</dbReference>
<feature type="domain" description="Pseudouridine synthase I TruA alpha/beta" evidence="5">
    <location>
        <begin position="274"/>
        <end position="386"/>
    </location>
</feature>
<dbReference type="InterPro" id="IPR020095">
    <property type="entry name" value="PsdUridine_synth_TruA_C"/>
</dbReference>
<dbReference type="EC" id="5.4.99.12" evidence="4"/>
<dbReference type="GO" id="GO:0031119">
    <property type="term" value="P:tRNA pseudouridine synthesis"/>
    <property type="evidence" value="ECO:0007669"/>
    <property type="project" value="TreeGrafter"/>
</dbReference>
<keyword evidence="3 4" id="KW-0413">Isomerase</keyword>
<dbReference type="PANTHER" id="PTHR11142:SF0">
    <property type="entry name" value="TRNA PSEUDOURIDINE SYNTHASE-LIKE 1"/>
    <property type="match status" value="1"/>
</dbReference>
<dbReference type="Proteomes" id="UP001195914">
    <property type="component" value="Unassembled WGS sequence"/>
</dbReference>
<dbReference type="InterPro" id="IPR020103">
    <property type="entry name" value="PsdUridine_synth_cat_dom_sf"/>
</dbReference>
<proteinExistence type="inferred from homology"/>
<dbReference type="AlphaFoldDB" id="A0AAD9GHR7"/>
<dbReference type="GO" id="GO:0160147">
    <property type="term" value="F:tRNA pseudouridine(38-40) synthase activity"/>
    <property type="evidence" value="ECO:0007669"/>
    <property type="project" value="UniProtKB-EC"/>
</dbReference>
<evidence type="ECO:0000259" key="5">
    <source>
        <dbReference type="Pfam" id="PF01416"/>
    </source>
</evidence>
<evidence type="ECO:0000313" key="7">
    <source>
        <dbReference type="Proteomes" id="UP001195914"/>
    </source>
</evidence>
<dbReference type="EMBL" id="JAHBMH010000024">
    <property type="protein sequence ID" value="KAK1938463.1"/>
    <property type="molecule type" value="Genomic_DNA"/>
</dbReference>
<dbReference type="GO" id="GO:0003723">
    <property type="term" value="F:RNA binding"/>
    <property type="evidence" value="ECO:0007669"/>
    <property type="project" value="InterPro"/>
</dbReference>
<sequence>MANDCTNGSESSDSTTKIMECTSQLAETIQCSSKADCDSGGTAETTRQAPITNLVMTAVYDGGEYGGFVGPNHFFNEEICILNGTGENSQETRKRETAQRSISNEILRALAVLHGYIPNRRRKKQWRDKSSYGDEDGNDNQDYILPTERRFSLISSSRTDKGVHAIESACQYLSFDREPPLGGDLDRILDNVNRLLPDDIQIISLINAPNTDFHVRFNNLGKIYTYKVDISDCPNIFERKHYWQLATDRQFRNTLLRRFNDVRKPFSFQRMREAADALEGTHNFEGLRKKSRGNEKHIQKNPICTIERIDIERYDTEFDGGKFHIIVKGDRFLYKMVRGIVSHMILVGYDILKVEQIETMLEKGEEIPHIQYAPSTGLYLTKVIFEPPVERELEASKERYKERLRNMLKVSLPKPSNGSKEE</sequence>
<gene>
    <name evidence="6" type="ORF">X943_001488</name>
</gene>
<evidence type="ECO:0000313" key="6">
    <source>
        <dbReference type="EMBL" id="KAK1938463.1"/>
    </source>
</evidence>
<accession>A0AAD9GHR7</accession>
<dbReference type="InterPro" id="IPR001406">
    <property type="entry name" value="PsdUridine_synth_TruA"/>
</dbReference>
<dbReference type="HAMAP" id="MF_00171">
    <property type="entry name" value="TruA"/>
    <property type="match status" value="1"/>
</dbReference>
<evidence type="ECO:0000256" key="3">
    <source>
        <dbReference type="ARBA" id="ARBA00023235"/>
    </source>
</evidence>
<organism evidence="6 7">
    <name type="scientific">Babesia divergens</name>
    <dbReference type="NCBI Taxonomy" id="32595"/>
    <lineage>
        <taxon>Eukaryota</taxon>
        <taxon>Sar</taxon>
        <taxon>Alveolata</taxon>
        <taxon>Apicomplexa</taxon>
        <taxon>Aconoidasida</taxon>
        <taxon>Piroplasmida</taxon>
        <taxon>Babesiidae</taxon>
        <taxon>Babesia</taxon>
    </lineage>
</organism>
<comment type="caution">
    <text evidence="6">The sequence shown here is derived from an EMBL/GenBank/DDBJ whole genome shotgun (WGS) entry which is preliminary data.</text>
</comment>
<dbReference type="SUPFAM" id="SSF55120">
    <property type="entry name" value="Pseudouridine synthase"/>
    <property type="match status" value="1"/>
</dbReference>
<dbReference type="Gene3D" id="3.30.70.660">
    <property type="entry name" value="Pseudouridine synthase I, catalytic domain, C-terminal subdomain"/>
    <property type="match status" value="1"/>
</dbReference>
<reference evidence="6" key="1">
    <citation type="journal article" date="2014" name="Nucleic Acids Res.">
        <title>The evolutionary dynamics of variant antigen genes in Babesia reveal a history of genomic innovation underlying host-parasite interaction.</title>
        <authorList>
            <person name="Jackson A.P."/>
            <person name="Otto T.D."/>
            <person name="Darby A."/>
            <person name="Ramaprasad A."/>
            <person name="Xia D."/>
            <person name="Echaide I.E."/>
            <person name="Farber M."/>
            <person name="Gahlot S."/>
            <person name="Gamble J."/>
            <person name="Gupta D."/>
            <person name="Gupta Y."/>
            <person name="Jackson L."/>
            <person name="Malandrin L."/>
            <person name="Malas T.B."/>
            <person name="Moussa E."/>
            <person name="Nair M."/>
            <person name="Reid A.J."/>
            <person name="Sanders M."/>
            <person name="Sharma J."/>
            <person name="Tracey A."/>
            <person name="Quail M.A."/>
            <person name="Weir W."/>
            <person name="Wastling J.M."/>
            <person name="Hall N."/>
            <person name="Willadsen P."/>
            <person name="Lingelbach K."/>
            <person name="Shiels B."/>
            <person name="Tait A."/>
            <person name="Berriman M."/>
            <person name="Allred D.R."/>
            <person name="Pain A."/>
        </authorList>
    </citation>
    <scope>NUCLEOTIDE SEQUENCE</scope>
    <source>
        <strain evidence="6">1802A</strain>
    </source>
</reference>
<evidence type="ECO:0000256" key="1">
    <source>
        <dbReference type="ARBA" id="ARBA00009375"/>
    </source>
</evidence>
<dbReference type="InterPro" id="IPR020097">
    <property type="entry name" value="PsdUridine_synth_TruA_a/b_dom"/>
</dbReference>
<protein>
    <recommendedName>
        <fullName evidence="4">tRNA pseudouridine synthase</fullName>
        <ecNumber evidence="4">5.4.99.12</ecNumber>
    </recommendedName>
</protein>
<reference evidence="6" key="2">
    <citation type="submission" date="2021-05" db="EMBL/GenBank/DDBJ databases">
        <authorList>
            <person name="Pain A."/>
        </authorList>
    </citation>
    <scope>NUCLEOTIDE SEQUENCE</scope>
    <source>
        <strain evidence="6">1802A</strain>
    </source>
</reference>
<dbReference type="Gene3D" id="3.30.70.580">
    <property type="entry name" value="Pseudouridine synthase I, catalytic domain, N-terminal subdomain"/>
    <property type="match status" value="1"/>
</dbReference>
<dbReference type="Pfam" id="PF01416">
    <property type="entry name" value="PseudoU_synth_1"/>
    <property type="match status" value="1"/>
</dbReference>
<keyword evidence="7" id="KW-1185">Reference proteome</keyword>
<name>A0AAD9GHR7_BABDI</name>
<comment type="similarity">
    <text evidence="1 4">Belongs to the tRNA pseudouridine synthase TruA family.</text>
</comment>
<evidence type="ECO:0000256" key="2">
    <source>
        <dbReference type="ARBA" id="ARBA00022694"/>
    </source>
</evidence>
<dbReference type="InterPro" id="IPR020094">
    <property type="entry name" value="TruA/RsuA/RluB/E/F_N"/>
</dbReference>
<keyword evidence="2 4" id="KW-0819">tRNA processing</keyword>
<comment type="catalytic activity">
    <reaction evidence="4">
        <text>uridine(38/39/40) in tRNA = pseudouridine(38/39/40) in tRNA</text>
        <dbReference type="Rhea" id="RHEA:22376"/>
        <dbReference type="Rhea" id="RHEA-COMP:10085"/>
        <dbReference type="Rhea" id="RHEA-COMP:10087"/>
        <dbReference type="ChEBI" id="CHEBI:65314"/>
        <dbReference type="ChEBI" id="CHEBI:65315"/>
        <dbReference type="EC" id="5.4.99.12"/>
    </reaction>
</comment>
<evidence type="ECO:0000256" key="4">
    <source>
        <dbReference type="RuleBase" id="RU003792"/>
    </source>
</evidence>